<dbReference type="EMBL" id="HACG01000481">
    <property type="protein sequence ID" value="CEK47346.1"/>
    <property type="molecule type" value="Transcribed_RNA"/>
</dbReference>
<sequence length="101" mass="11399">PVAAPQTQKNKRRRFSLEDDPNRLAMKMSLPCTGACCYCVYTTLLGPVKVYFTRADKPKREPLLMRIKDGNGKPVIPVSRKSDVRGLVYDPKSCSLYPPVR</sequence>
<feature type="non-terminal residue" evidence="1">
    <location>
        <position position="1"/>
    </location>
</feature>
<organism evidence="1">
    <name type="scientific">Arion vulgaris</name>
    <dbReference type="NCBI Taxonomy" id="1028688"/>
    <lineage>
        <taxon>Eukaryota</taxon>
        <taxon>Metazoa</taxon>
        <taxon>Spiralia</taxon>
        <taxon>Lophotrochozoa</taxon>
        <taxon>Mollusca</taxon>
        <taxon>Gastropoda</taxon>
        <taxon>Heterobranchia</taxon>
        <taxon>Euthyneura</taxon>
        <taxon>Panpulmonata</taxon>
        <taxon>Eupulmonata</taxon>
        <taxon>Stylommatophora</taxon>
        <taxon>Helicina</taxon>
        <taxon>Arionoidea</taxon>
        <taxon>Arionidae</taxon>
        <taxon>Arion</taxon>
    </lineage>
</organism>
<feature type="non-terminal residue" evidence="1">
    <location>
        <position position="101"/>
    </location>
</feature>
<dbReference type="AlphaFoldDB" id="A0A0B6XV04"/>
<name>A0A0B6XV04_9EUPU</name>
<proteinExistence type="predicted"/>
<gene>
    <name evidence="1" type="primary">ORF1167</name>
</gene>
<reference evidence="1" key="1">
    <citation type="submission" date="2014-12" db="EMBL/GenBank/DDBJ databases">
        <title>Insight into the proteome of Arion vulgaris.</title>
        <authorList>
            <person name="Aradska J."/>
            <person name="Bulat T."/>
            <person name="Smidak R."/>
            <person name="Sarate P."/>
            <person name="Gangsoo J."/>
            <person name="Sialana F."/>
            <person name="Bilban M."/>
            <person name="Lubec G."/>
        </authorList>
    </citation>
    <scope>NUCLEOTIDE SEQUENCE</scope>
    <source>
        <tissue evidence="1">Skin</tissue>
    </source>
</reference>
<evidence type="ECO:0000313" key="1">
    <source>
        <dbReference type="EMBL" id="CEK47346.1"/>
    </source>
</evidence>
<accession>A0A0B6XV04</accession>
<protein>
    <submittedName>
        <fullName evidence="1">Uncharacterized protein</fullName>
    </submittedName>
</protein>